<protein>
    <submittedName>
        <fullName evidence="2">Uncharacterized protein</fullName>
    </submittedName>
</protein>
<proteinExistence type="predicted"/>
<dbReference type="AlphaFoldDB" id="A0ABD5W2D2"/>
<organism evidence="2 3">
    <name type="scientific">Halovenus salina</name>
    <dbReference type="NCBI Taxonomy" id="1510225"/>
    <lineage>
        <taxon>Archaea</taxon>
        <taxon>Methanobacteriati</taxon>
        <taxon>Methanobacteriota</taxon>
        <taxon>Stenosarchaea group</taxon>
        <taxon>Halobacteria</taxon>
        <taxon>Halobacteriales</taxon>
        <taxon>Haloarculaceae</taxon>
        <taxon>Halovenus</taxon>
    </lineage>
</organism>
<feature type="region of interest" description="Disordered" evidence="1">
    <location>
        <begin position="38"/>
        <end position="67"/>
    </location>
</feature>
<name>A0ABD5W2D2_9EURY</name>
<gene>
    <name evidence="2" type="ORF">ACFQQG_09650</name>
</gene>
<dbReference type="RefSeq" id="WP_382185310.1">
    <property type="nucleotide sequence ID" value="NZ_JBHSZI010000001.1"/>
</dbReference>
<keyword evidence="3" id="KW-1185">Reference proteome</keyword>
<dbReference type="Proteomes" id="UP001596445">
    <property type="component" value="Unassembled WGS sequence"/>
</dbReference>
<accession>A0ABD5W2D2</accession>
<reference evidence="2 3" key="1">
    <citation type="journal article" date="2019" name="Int. J. Syst. Evol. Microbiol.">
        <title>The Global Catalogue of Microorganisms (GCM) 10K type strain sequencing project: providing services to taxonomists for standard genome sequencing and annotation.</title>
        <authorList>
            <consortium name="The Broad Institute Genomics Platform"/>
            <consortium name="The Broad Institute Genome Sequencing Center for Infectious Disease"/>
            <person name="Wu L."/>
            <person name="Ma J."/>
        </authorList>
    </citation>
    <scope>NUCLEOTIDE SEQUENCE [LARGE SCALE GENOMIC DNA]</scope>
    <source>
        <strain evidence="2 3">JCM 30072</strain>
    </source>
</reference>
<comment type="caution">
    <text evidence="2">The sequence shown here is derived from an EMBL/GenBank/DDBJ whole genome shotgun (WGS) entry which is preliminary data.</text>
</comment>
<evidence type="ECO:0000313" key="2">
    <source>
        <dbReference type="EMBL" id="MFC7058391.1"/>
    </source>
</evidence>
<evidence type="ECO:0000313" key="3">
    <source>
        <dbReference type="Proteomes" id="UP001596445"/>
    </source>
</evidence>
<evidence type="ECO:0000256" key="1">
    <source>
        <dbReference type="SAM" id="MobiDB-lite"/>
    </source>
</evidence>
<feature type="compositionally biased region" description="Basic and acidic residues" evidence="1">
    <location>
        <begin position="51"/>
        <end position="67"/>
    </location>
</feature>
<sequence>MLVGVGALLALLAAIGSRVTWTWTDLRETRGYQVLARAFEPPEPPEPATQEGHDRDSSDRTDEEKTR</sequence>
<dbReference type="EMBL" id="JBHSZI010000001">
    <property type="protein sequence ID" value="MFC7058391.1"/>
    <property type="molecule type" value="Genomic_DNA"/>
</dbReference>